<evidence type="ECO:0000313" key="3">
    <source>
        <dbReference type="Proteomes" id="UP000799324"/>
    </source>
</evidence>
<dbReference type="Gene3D" id="3.40.50.790">
    <property type="match status" value="1"/>
</dbReference>
<organism evidence="2 3">
    <name type="scientific">Lophiostoma macrostomum CBS 122681</name>
    <dbReference type="NCBI Taxonomy" id="1314788"/>
    <lineage>
        <taxon>Eukaryota</taxon>
        <taxon>Fungi</taxon>
        <taxon>Dikarya</taxon>
        <taxon>Ascomycota</taxon>
        <taxon>Pezizomycotina</taxon>
        <taxon>Dothideomycetes</taxon>
        <taxon>Pleosporomycetidae</taxon>
        <taxon>Pleosporales</taxon>
        <taxon>Lophiostomataceae</taxon>
        <taxon>Lophiostoma</taxon>
    </lineage>
</organism>
<dbReference type="InterPro" id="IPR016095">
    <property type="entry name" value="Ribosomal_uL1_3-a/b-sand"/>
</dbReference>
<dbReference type="InterPro" id="IPR023674">
    <property type="entry name" value="Ribosomal_uL1-like"/>
</dbReference>
<keyword evidence="2" id="KW-0689">Ribosomal protein</keyword>
<proteinExistence type="predicted"/>
<evidence type="ECO:0000256" key="1">
    <source>
        <dbReference type="SAM" id="MobiDB-lite"/>
    </source>
</evidence>
<accession>A0A6A6TEQ6</accession>
<keyword evidence="2" id="KW-0687">Ribonucleoprotein</keyword>
<dbReference type="GO" id="GO:0005840">
    <property type="term" value="C:ribosome"/>
    <property type="evidence" value="ECO:0007669"/>
    <property type="project" value="UniProtKB-KW"/>
</dbReference>
<name>A0A6A6TEQ6_9PLEO</name>
<dbReference type="InterPro" id="IPR028364">
    <property type="entry name" value="Ribosomal_uL1/biogenesis"/>
</dbReference>
<dbReference type="PANTHER" id="PTHR23105">
    <property type="entry name" value="RIBOSOMAL PROTEIN L7AE FAMILY MEMBER"/>
    <property type="match status" value="1"/>
</dbReference>
<dbReference type="SUPFAM" id="SSF56808">
    <property type="entry name" value="Ribosomal protein L1"/>
    <property type="match status" value="1"/>
</dbReference>
<dbReference type="OrthoDB" id="10251727at2759"/>
<feature type="region of interest" description="Disordered" evidence="1">
    <location>
        <begin position="1"/>
        <end position="76"/>
    </location>
</feature>
<dbReference type="InterPro" id="IPR050257">
    <property type="entry name" value="eL8/uL1-like"/>
</dbReference>
<dbReference type="Proteomes" id="UP000799324">
    <property type="component" value="Unassembled WGS sequence"/>
</dbReference>
<dbReference type="CDD" id="cd00403">
    <property type="entry name" value="Ribosomal_L1"/>
    <property type="match status" value="1"/>
</dbReference>
<sequence length="400" mass="44973">MAKPKASKSTGTAVAKTAKASEGALTKKGANDTPYHLDPAQVERAATALVKNMKEHAKTTEENTDKKNLAADEDEPEQDDAPIFLNLITKQHIKNQHRLKPSKITVPHSTLGNDVRICLFTVDPQRQYKDVVADDAFPEESRKKIGRVIGLDKLKKKYKTYESKRQLVAEYDVFLADDRVVNELPQLLGKVFNANKTKRPIPVELAPQLPKDKDGKRKRAVRKPQDFAKEIEKALNSAYVHLSPSATTSIRIGKLSQTPKQLTENIEAVVTALANKFVPQGWKNIRAIHVKGPNTVALPVWLADELWADQAQVLDQPRIIPGKDGAPRQISDKKRKWIEWEEELLDDDELAEKRARTKKNRDKKLKALEVPKDTESISKETRKKLKRDALKSVQLPIIAG</sequence>
<gene>
    <name evidence="2" type="ORF">K491DRAFT_290071</name>
</gene>
<dbReference type="EMBL" id="MU004317">
    <property type="protein sequence ID" value="KAF2658212.1"/>
    <property type="molecule type" value="Genomic_DNA"/>
</dbReference>
<reference evidence="2" key="1">
    <citation type="journal article" date="2020" name="Stud. Mycol.">
        <title>101 Dothideomycetes genomes: a test case for predicting lifestyles and emergence of pathogens.</title>
        <authorList>
            <person name="Haridas S."/>
            <person name="Albert R."/>
            <person name="Binder M."/>
            <person name="Bloem J."/>
            <person name="Labutti K."/>
            <person name="Salamov A."/>
            <person name="Andreopoulos B."/>
            <person name="Baker S."/>
            <person name="Barry K."/>
            <person name="Bills G."/>
            <person name="Bluhm B."/>
            <person name="Cannon C."/>
            <person name="Castanera R."/>
            <person name="Culley D."/>
            <person name="Daum C."/>
            <person name="Ezra D."/>
            <person name="Gonzalez J."/>
            <person name="Henrissat B."/>
            <person name="Kuo A."/>
            <person name="Liang C."/>
            <person name="Lipzen A."/>
            <person name="Lutzoni F."/>
            <person name="Magnuson J."/>
            <person name="Mondo S."/>
            <person name="Nolan M."/>
            <person name="Ohm R."/>
            <person name="Pangilinan J."/>
            <person name="Park H.-J."/>
            <person name="Ramirez L."/>
            <person name="Alfaro M."/>
            <person name="Sun H."/>
            <person name="Tritt A."/>
            <person name="Yoshinaga Y."/>
            <person name="Zwiers L.-H."/>
            <person name="Turgeon B."/>
            <person name="Goodwin S."/>
            <person name="Spatafora J."/>
            <person name="Crous P."/>
            <person name="Grigoriev I."/>
        </authorList>
    </citation>
    <scope>NUCLEOTIDE SEQUENCE</scope>
    <source>
        <strain evidence="2">CBS 122681</strain>
    </source>
</reference>
<keyword evidence="3" id="KW-1185">Reference proteome</keyword>
<dbReference type="GO" id="GO:0003723">
    <property type="term" value="F:RNA binding"/>
    <property type="evidence" value="ECO:0007669"/>
    <property type="project" value="InterPro"/>
</dbReference>
<dbReference type="AlphaFoldDB" id="A0A6A6TEQ6"/>
<dbReference type="Pfam" id="PF00687">
    <property type="entry name" value="Ribosomal_L1"/>
    <property type="match status" value="1"/>
</dbReference>
<evidence type="ECO:0000313" key="2">
    <source>
        <dbReference type="EMBL" id="KAF2658212.1"/>
    </source>
</evidence>
<feature type="compositionally biased region" description="Basic and acidic residues" evidence="1">
    <location>
        <begin position="52"/>
        <end position="70"/>
    </location>
</feature>
<protein>
    <submittedName>
        <fullName evidence="2">Ribosomal protein L1</fullName>
    </submittedName>
</protein>